<dbReference type="InterPro" id="IPR029044">
    <property type="entry name" value="Nucleotide-diphossugar_trans"/>
</dbReference>
<keyword evidence="3" id="KW-1185">Reference proteome</keyword>
<comment type="caution">
    <text evidence="2">The sequence shown here is derived from an EMBL/GenBank/DDBJ whole genome shotgun (WGS) entry which is preliminary data.</text>
</comment>
<organism evidence="2 3">
    <name type="scientific">Rubrivirga litoralis</name>
    <dbReference type="NCBI Taxonomy" id="3075598"/>
    <lineage>
        <taxon>Bacteria</taxon>
        <taxon>Pseudomonadati</taxon>
        <taxon>Rhodothermota</taxon>
        <taxon>Rhodothermia</taxon>
        <taxon>Rhodothermales</taxon>
        <taxon>Rubricoccaceae</taxon>
        <taxon>Rubrivirga</taxon>
    </lineage>
</organism>
<gene>
    <name evidence="2" type="ORF">RM540_05560</name>
</gene>
<dbReference type="InterPro" id="IPR001173">
    <property type="entry name" value="Glyco_trans_2-like"/>
</dbReference>
<proteinExistence type="predicted"/>
<dbReference type="RefSeq" id="WP_311662555.1">
    <property type="nucleotide sequence ID" value="NZ_JAVRHT010000009.1"/>
</dbReference>
<keyword evidence="2" id="KW-0328">Glycosyltransferase</keyword>
<dbReference type="CDD" id="cd00761">
    <property type="entry name" value="Glyco_tranf_GTA_type"/>
    <property type="match status" value="1"/>
</dbReference>
<accession>A0ABU3BPK2</accession>
<dbReference type="InterPro" id="IPR050834">
    <property type="entry name" value="Glycosyltransf_2"/>
</dbReference>
<dbReference type="Pfam" id="PF00535">
    <property type="entry name" value="Glycos_transf_2"/>
    <property type="match status" value="1"/>
</dbReference>
<evidence type="ECO:0000313" key="3">
    <source>
        <dbReference type="Proteomes" id="UP001267426"/>
    </source>
</evidence>
<dbReference type="Gene3D" id="3.90.550.10">
    <property type="entry name" value="Spore Coat Polysaccharide Biosynthesis Protein SpsA, Chain A"/>
    <property type="match status" value="1"/>
</dbReference>
<dbReference type="PANTHER" id="PTHR43685:SF2">
    <property type="entry name" value="GLYCOSYLTRANSFERASE 2-LIKE DOMAIN-CONTAINING PROTEIN"/>
    <property type="match status" value="1"/>
</dbReference>
<sequence length="325" mass="36241">MSAPPLVSILMPAYNAERWLAESIASAAGQTYPNVEVVVVDDGSEDGSVEVARSFEERGVRVIEQENKGACAARNAALEESNGDYIKFLDADDVLLPGAVAAQFAALEGEPDDVVPFGMAVRCDAALRPLAGRPPSTDPEGRVGSENLGERLAWLLERNIQTSRPLHARRLLERVGGFDTRLDGGQEYDLHMRMVVDGVRFKFVPEVGVLNRDHASPHRITNSKSRGNEYTRDWWDEVLRLFDGEYPPPVQDAWIRSLWKSVVRDTIRGNPSSAKEKAERALELDPTLDFVESGVRKKLYSVMHPATVEKNIFYFKNKLPSRLRP</sequence>
<reference evidence="2 3" key="1">
    <citation type="submission" date="2023-09" db="EMBL/GenBank/DDBJ databases">
        <authorList>
            <person name="Rey-Velasco X."/>
        </authorList>
    </citation>
    <scope>NUCLEOTIDE SEQUENCE [LARGE SCALE GENOMIC DNA]</scope>
    <source>
        <strain evidence="2 3">F394</strain>
    </source>
</reference>
<evidence type="ECO:0000259" key="1">
    <source>
        <dbReference type="Pfam" id="PF00535"/>
    </source>
</evidence>
<keyword evidence="2" id="KW-0808">Transferase</keyword>
<dbReference type="PANTHER" id="PTHR43685">
    <property type="entry name" value="GLYCOSYLTRANSFERASE"/>
    <property type="match status" value="1"/>
</dbReference>
<dbReference type="EC" id="2.4.-.-" evidence="2"/>
<evidence type="ECO:0000313" key="2">
    <source>
        <dbReference type="EMBL" id="MDT0631212.1"/>
    </source>
</evidence>
<dbReference type="EMBL" id="JAVRHT010000009">
    <property type="protein sequence ID" value="MDT0631212.1"/>
    <property type="molecule type" value="Genomic_DNA"/>
</dbReference>
<feature type="domain" description="Glycosyltransferase 2-like" evidence="1">
    <location>
        <begin position="8"/>
        <end position="123"/>
    </location>
</feature>
<dbReference type="GO" id="GO:0016757">
    <property type="term" value="F:glycosyltransferase activity"/>
    <property type="evidence" value="ECO:0007669"/>
    <property type="project" value="UniProtKB-KW"/>
</dbReference>
<name>A0ABU3BPK2_9BACT</name>
<dbReference type="Proteomes" id="UP001267426">
    <property type="component" value="Unassembled WGS sequence"/>
</dbReference>
<dbReference type="SUPFAM" id="SSF53448">
    <property type="entry name" value="Nucleotide-diphospho-sugar transferases"/>
    <property type="match status" value="1"/>
</dbReference>
<protein>
    <submittedName>
        <fullName evidence="2">Glycosyltransferase</fullName>
        <ecNumber evidence="2">2.4.-.-</ecNumber>
    </submittedName>
</protein>